<sequence>QGSIAMGMVSFPSWEAQCKTFITWTLIAPTRRYLVTSVLLSNLTDVARICAQNVQYQAKCTDFVNETVSFVSTYLVDLVLLDLMEAATTAIRNTRVEMIQFGQTSADDPVELYRYRVLEDPFGGNEFAFFSWMYLIEWTLGLREVVSFQGDVGTMAILTEYTAPLQQQVDGAQTPVNYSIYMRSAVWYITLAMIAVTSLLLLYVFASHGQIEVSNLLELQRVGAIVWVGRPLLFLRGLTAIDLLSTAILELAFDGYMSTFRVGHPPWYKTVLAANEVT</sequence>
<comment type="caution">
    <text evidence="2">The sequence shown here is derived from an EMBL/GenBank/DDBJ whole genome shotgun (WGS) entry which is preliminary data.</text>
</comment>
<accession>A0A397C0G3</accession>
<organism evidence="2 3">
    <name type="scientific">Aphanomyces astaci</name>
    <name type="common">Crayfish plague agent</name>
    <dbReference type="NCBI Taxonomy" id="112090"/>
    <lineage>
        <taxon>Eukaryota</taxon>
        <taxon>Sar</taxon>
        <taxon>Stramenopiles</taxon>
        <taxon>Oomycota</taxon>
        <taxon>Saprolegniomycetes</taxon>
        <taxon>Saprolegniales</taxon>
        <taxon>Verrucalvaceae</taxon>
        <taxon>Aphanomyces</taxon>
    </lineage>
</organism>
<dbReference type="EMBL" id="QUTA01002145">
    <property type="protein sequence ID" value="RHY28411.1"/>
    <property type="molecule type" value="Genomic_DNA"/>
</dbReference>
<evidence type="ECO:0000313" key="2">
    <source>
        <dbReference type="EMBL" id="RHY28411.1"/>
    </source>
</evidence>
<protein>
    <submittedName>
        <fullName evidence="2">Uncharacterized protein</fullName>
    </submittedName>
</protein>
<evidence type="ECO:0000313" key="3">
    <source>
        <dbReference type="Proteomes" id="UP000266239"/>
    </source>
</evidence>
<dbReference type="AlphaFoldDB" id="A0A397C0G3"/>
<gene>
    <name evidence="2" type="ORF">DYB25_013180</name>
</gene>
<name>A0A397C0G3_APHAT</name>
<reference evidence="2 3" key="1">
    <citation type="submission" date="2018-08" db="EMBL/GenBank/DDBJ databases">
        <title>Aphanomyces genome sequencing and annotation.</title>
        <authorList>
            <person name="Minardi D."/>
            <person name="Oidtmann B."/>
            <person name="Van Der Giezen M."/>
            <person name="Studholme D.J."/>
        </authorList>
    </citation>
    <scope>NUCLEOTIDE SEQUENCE [LARGE SCALE GENOMIC DNA]</scope>
    <source>
        <strain evidence="2 3">Yx</strain>
    </source>
</reference>
<evidence type="ECO:0000256" key="1">
    <source>
        <dbReference type="SAM" id="Phobius"/>
    </source>
</evidence>
<dbReference type="Proteomes" id="UP000266239">
    <property type="component" value="Unassembled WGS sequence"/>
</dbReference>
<keyword evidence="1" id="KW-0812">Transmembrane</keyword>
<keyword evidence="1" id="KW-0472">Membrane</keyword>
<feature type="non-terminal residue" evidence="2">
    <location>
        <position position="1"/>
    </location>
</feature>
<proteinExistence type="predicted"/>
<keyword evidence="1" id="KW-1133">Transmembrane helix</keyword>
<feature type="transmembrane region" description="Helical" evidence="1">
    <location>
        <begin position="185"/>
        <end position="206"/>
    </location>
</feature>